<proteinExistence type="predicted"/>
<dbReference type="STRING" id="341036.SAMN05660649_00978"/>
<dbReference type="SUPFAM" id="SSF51905">
    <property type="entry name" value="FAD/NAD(P)-binding domain"/>
    <property type="match status" value="1"/>
</dbReference>
<dbReference type="AlphaFoldDB" id="A0A1I2PY89"/>
<keyword evidence="4" id="KW-1185">Reference proteome</keyword>
<reference evidence="4" key="1">
    <citation type="submission" date="2016-10" db="EMBL/GenBank/DDBJ databases">
        <authorList>
            <person name="Varghese N."/>
            <person name="Submissions S."/>
        </authorList>
    </citation>
    <scope>NUCLEOTIDE SEQUENCE [LARGE SCALE GENOMIC DNA]</scope>
    <source>
        <strain evidence="4">DSM 17038</strain>
    </source>
</reference>
<dbReference type="RefSeq" id="WP_092469293.1">
    <property type="nucleotide sequence ID" value="NZ_FOOX01000003.1"/>
</dbReference>
<evidence type="ECO:0000259" key="2">
    <source>
        <dbReference type="Pfam" id="PF01266"/>
    </source>
</evidence>
<dbReference type="OrthoDB" id="9794226at2"/>
<accession>A0A1I2PY89</accession>
<gene>
    <name evidence="3" type="ORF">SAMN05660649_00978</name>
</gene>
<protein>
    <submittedName>
        <fullName evidence="3">N-methylglutamate dehydrogenase subunit A</fullName>
    </submittedName>
</protein>
<dbReference type="InterPro" id="IPR006076">
    <property type="entry name" value="FAD-dep_OxRdtase"/>
</dbReference>
<dbReference type="SUPFAM" id="SSF54373">
    <property type="entry name" value="FAD-linked reductases, C-terminal domain"/>
    <property type="match status" value="1"/>
</dbReference>
<dbReference type="Gene3D" id="3.30.9.10">
    <property type="entry name" value="D-Amino Acid Oxidase, subunit A, domain 2"/>
    <property type="match status" value="1"/>
</dbReference>
<dbReference type="PANTHER" id="PTHR13847">
    <property type="entry name" value="SARCOSINE DEHYDROGENASE-RELATED"/>
    <property type="match status" value="1"/>
</dbReference>
<sequence>MFGKIKPMWGGKPQLKSNYDAVIIGGGLHGLATAYFLAKEHGMNNIAILEKRFIGFGAAGRNTAIVRANQRTQENVPLYKEALDLWPILTKELDYNLMFNNCGNLNLMHSEAAMKAARMNVCTAQFHGVESHLLDAKQVKELEPAINISPDITYPIHGAMFHPPGGVVRHDAVVWGLAKGAARYGVHIHQQTEAKAIHTKNGKITGVDTSRGRIHTPRVLVSAGGYSAGIINKMLGIRLPISVLTIQAMVTQPLKPVLNHVVSSGMYHAYANQTLKGEIATGAHMDPWPNYTTLTTAHYIKHQAEALSDFLPFLRGVKFMRHWAGLADMTADMAPIMDGNDPIGGFYMDCGWGYFGFKSCTATGRYMAKFIASGECPDMLKPFNWRRFEKHKLMGETAALVSYSADN</sequence>
<dbReference type="PANTHER" id="PTHR13847:SF287">
    <property type="entry name" value="FAD-DEPENDENT OXIDOREDUCTASE DOMAIN-CONTAINING PROTEIN 1"/>
    <property type="match status" value="1"/>
</dbReference>
<keyword evidence="1" id="KW-0560">Oxidoreductase</keyword>
<dbReference type="GO" id="GO:0005737">
    <property type="term" value="C:cytoplasm"/>
    <property type="evidence" value="ECO:0007669"/>
    <property type="project" value="TreeGrafter"/>
</dbReference>
<feature type="domain" description="FAD dependent oxidoreductase" evidence="2">
    <location>
        <begin position="20"/>
        <end position="369"/>
    </location>
</feature>
<dbReference type="InterPro" id="IPR036188">
    <property type="entry name" value="FAD/NAD-bd_sf"/>
</dbReference>
<dbReference type="Pfam" id="PF01266">
    <property type="entry name" value="DAO"/>
    <property type="match status" value="1"/>
</dbReference>
<dbReference type="EMBL" id="FOOX01000003">
    <property type="protein sequence ID" value="SFG21225.1"/>
    <property type="molecule type" value="Genomic_DNA"/>
</dbReference>
<name>A0A1I2PY89_9FIRM</name>
<dbReference type="Gene3D" id="3.50.50.60">
    <property type="entry name" value="FAD/NAD(P)-binding domain"/>
    <property type="match status" value="1"/>
</dbReference>
<dbReference type="Proteomes" id="UP000199337">
    <property type="component" value="Unassembled WGS sequence"/>
</dbReference>
<evidence type="ECO:0000313" key="4">
    <source>
        <dbReference type="Proteomes" id="UP000199337"/>
    </source>
</evidence>
<evidence type="ECO:0000313" key="3">
    <source>
        <dbReference type="EMBL" id="SFG21225.1"/>
    </source>
</evidence>
<dbReference type="GO" id="GO:0016491">
    <property type="term" value="F:oxidoreductase activity"/>
    <property type="evidence" value="ECO:0007669"/>
    <property type="project" value="UniProtKB-KW"/>
</dbReference>
<organism evidence="3 4">
    <name type="scientific">Desulfotruncus arcticus DSM 17038</name>
    <dbReference type="NCBI Taxonomy" id="1121424"/>
    <lineage>
        <taxon>Bacteria</taxon>
        <taxon>Bacillati</taxon>
        <taxon>Bacillota</taxon>
        <taxon>Clostridia</taxon>
        <taxon>Eubacteriales</taxon>
        <taxon>Desulfallaceae</taxon>
        <taxon>Desulfotruncus</taxon>
    </lineage>
</organism>
<evidence type="ECO:0000256" key="1">
    <source>
        <dbReference type="ARBA" id="ARBA00023002"/>
    </source>
</evidence>